<dbReference type="InterPro" id="IPR050741">
    <property type="entry name" value="Acyl-CoA_dehydrogenase"/>
</dbReference>
<dbReference type="FunFam" id="2.40.110.10:FF:000002">
    <property type="entry name" value="Acyl-CoA dehydrogenase fadE12"/>
    <property type="match status" value="1"/>
</dbReference>
<dbReference type="FunFam" id="1.20.140.10:FF:000001">
    <property type="entry name" value="Acyl-CoA dehydrogenase"/>
    <property type="match status" value="1"/>
</dbReference>
<organism evidence="14 15">
    <name type="scientific">Roseibium album</name>
    <dbReference type="NCBI Taxonomy" id="311410"/>
    <lineage>
        <taxon>Bacteria</taxon>
        <taxon>Pseudomonadati</taxon>
        <taxon>Pseudomonadota</taxon>
        <taxon>Alphaproteobacteria</taxon>
        <taxon>Hyphomicrobiales</taxon>
        <taxon>Stappiaceae</taxon>
        <taxon>Roseibium</taxon>
    </lineage>
</organism>
<keyword evidence="15" id="KW-1185">Reference proteome</keyword>
<protein>
    <recommendedName>
        <fullName evidence="8">Acyl-[acyl-carrier-protein] dehydrogenase MbtN</fullName>
    </recommendedName>
    <alternativeName>
        <fullName evidence="9">Mycobactin synthase protein N</fullName>
    </alternativeName>
</protein>
<dbReference type="Gene3D" id="1.10.540.10">
    <property type="entry name" value="Acyl-CoA dehydrogenase/oxidase, N-terminal domain"/>
    <property type="match status" value="1"/>
</dbReference>
<dbReference type="PANTHER" id="PTHR48083:SF20">
    <property type="entry name" value="LONG-CHAIN SPECIFIC ACYL-COA DEHYDROGENASE, MITOCHONDRIAL"/>
    <property type="match status" value="1"/>
</dbReference>
<keyword evidence="6 10" id="KW-0560">Oxidoreductase</keyword>
<dbReference type="GeneID" id="97669757"/>
<evidence type="ECO:0000256" key="4">
    <source>
        <dbReference type="ARBA" id="ARBA00022630"/>
    </source>
</evidence>
<reference evidence="15" key="1">
    <citation type="submission" date="2015-07" db="EMBL/GenBank/DDBJ databases">
        <authorList>
            <person name="Rodrigo-Torres Lidia"/>
            <person name="Arahal R.David."/>
        </authorList>
    </citation>
    <scope>NUCLEOTIDE SEQUENCE [LARGE SCALE GENOMIC DNA]</scope>
    <source>
        <strain evidence="15">CECT 5096</strain>
    </source>
</reference>
<evidence type="ECO:0000313" key="15">
    <source>
        <dbReference type="Proteomes" id="UP000049983"/>
    </source>
</evidence>
<dbReference type="SUPFAM" id="SSF56645">
    <property type="entry name" value="Acyl-CoA dehydrogenase NM domain-like"/>
    <property type="match status" value="1"/>
</dbReference>
<dbReference type="Pfam" id="PF00441">
    <property type="entry name" value="Acyl-CoA_dh_1"/>
    <property type="match status" value="1"/>
</dbReference>
<evidence type="ECO:0000259" key="11">
    <source>
        <dbReference type="Pfam" id="PF00441"/>
    </source>
</evidence>
<evidence type="ECO:0000256" key="3">
    <source>
        <dbReference type="ARBA" id="ARBA00009347"/>
    </source>
</evidence>
<evidence type="ECO:0000256" key="6">
    <source>
        <dbReference type="ARBA" id="ARBA00023002"/>
    </source>
</evidence>
<dbReference type="PROSITE" id="PS00073">
    <property type="entry name" value="ACYL_COA_DH_2"/>
    <property type="match status" value="1"/>
</dbReference>
<dbReference type="SUPFAM" id="SSF47203">
    <property type="entry name" value="Acyl-CoA dehydrogenase C-terminal domain-like"/>
    <property type="match status" value="1"/>
</dbReference>
<evidence type="ECO:0000256" key="10">
    <source>
        <dbReference type="RuleBase" id="RU362125"/>
    </source>
</evidence>
<dbReference type="GO" id="GO:0003995">
    <property type="term" value="F:acyl-CoA dehydrogenase activity"/>
    <property type="evidence" value="ECO:0007669"/>
    <property type="project" value="InterPro"/>
</dbReference>
<dbReference type="RefSeq" id="WP_055112908.1">
    <property type="nucleotide sequence ID" value="NZ_CXWA01000001.1"/>
</dbReference>
<comment type="function">
    <text evidence="7">Catalyzes the dehydrogenation at the alpha-beta position of ACP-bound acyl chains. This results in the introduction of a double bond in the lipidic chain, which is further transferred to the epsilon-amino group of lysine residue in the mycobactin core by MbtK.</text>
</comment>
<dbReference type="InterPro" id="IPR037069">
    <property type="entry name" value="AcylCoA_DH/ox_N_sf"/>
</dbReference>
<accession>A0A0M6ZXN8</accession>
<dbReference type="InterPro" id="IPR009100">
    <property type="entry name" value="AcylCoA_DH/oxidase_NM_dom_sf"/>
</dbReference>
<feature type="domain" description="Acyl-CoA dehydrogenase/oxidase C-terminal" evidence="11">
    <location>
        <begin position="236"/>
        <end position="384"/>
    </location>
</feature>
<comment type="cofactor">
    <cofactor evidence="1 10">
        <name>FAD</name>
        <dbReference type="ChEBI" id="CHEBI:57692"/>
    </cofactor>
</comment>
<name>A0A0M6ZXN8_9HYPH</name>
<dbReference type="AlphaFoldDB" id="A0A0M6ZXN8"/>
<evidence type="ECO:0000256" key="5">
    <source>
        <dbReference type="ARBA" id="ARBA00022827"/>
    </source>
</evidence>
<dbReference type="InterPro" id="IPR006091">
    <property type="entry name" value="Acyl-CoA_Oxase/DH_mid-dom"/>
</dbReference>
<keyword evidence="5 10" id="KW-0274">FAD</keyword>
<comment type="pathway">
    <text evidence="2">Siderophore biosynthesis; mycobactin biosynthesis.</text>
</comment>
<dbReference type="Pfam" id="PF02770">
    <property type="entry name" value="Acyl-CoA_dh_M"/>
    <property type="match status" value="1"/>
</dbReference>
<feature type="domain" description="Acyl-CoA dehydrogenase/oxidase N-terminal" evidence="13">
    <location>
        <begin position="13"/>
        <end position="123"/>
    </location>
</feature>
<evidence type="ECO:0000259" key="13">
    <source>
        <dbReference type="Pfam" id="PF02771"/>
    </source>
</evidence>
<dbReference type="InterPro" id="IPR009075">
    <property type="entry name" value="AcylCo_DH/oxidase_C"/>
</dbReference>
<dbReference type="GO" id="GO:0050660">
    <property type="term" value="F:flavin adenine dinucleotide binding"/>
    <property type="evidence" value="ECO:0007669"/>
    <property type="project" value="InterPro"/>
</dbReference>
<dbReference type="InterPro" id="IPR036250">
    <property type="entry name" value="AcylCo_DH-like_C"/>
</dbReference>
<evidence type="ECO:0000256" key="8">
    <source>
        <dbReference type="ARBA" id="ARBA00040394"/>
    </source>
</evidence>
<dbReference type="OrthoDB" id="9775090at2"/>
<dbReference type="GO" id="GO:0005737">
    <property type="term" value="C:cytoplasm"/>
    <property type="evidence" value="ECO:0007669"/>
    <property type="project" value="TreeGrafter"/>
</dbReference>
<dbReference type="STRING" id="311410.LA5095_01112"/>
<dbReference type="InterPro" id="IPR006089">
    <property type="entry name" value="Acyl-CoA_DH_CS"/>
</dbReference>
<evidence type="ECO:0000256" key="1">
    <source>
        <dbReference type="ARBA" id="ARBA00001974"/>
    </source>
</evidence>
<gene>
    <name evidence="14" type="primary">mmgC_4</name>
    <name evidence="14" type="ORF">LA5096_02367</name>
</gene>
<dbReference type="Gene3D" id="2.40.110.10">
    <property type="entry name" value="Butyryl-CoA Dehydrogenase, subunit A, domain 2"/>
    <property type="match status" value="1"/>
</dbReference>
<evidence type="ECO:0000313" key="14">
    <source>
        <dbReference type="EMBL" id="CTQ70095.1"/>
    </source>
</evidence>
<dbReference type="PANTHER" id="PTHR48083">
    <property type="entry name" value="MEDIUM-CHAIN SPECIFIC ACYL-COA DEHYDROGENASE, MITOCHONDRIAL-RELATED"/>
    <property type="match status" value="1"/>
</dbReference>
<feature type="domain" description="Acyl-CoA oxidase/dehydrogenase middle" evidence="12">
    <location>
        <begin position="127"/>
        <end position="223"/>
    </location>
</feature>
<dbReference type="PROSITE" id="PS00072">
    <property type="entry name" value="ACYL_COA_DH_1"/>
    <property type="match status" value="1"/>
</dbReference>
<evidence type="ECO:0000256" key="7">
    <source>
        <dbReference type="ARBA" id="ARBA00037085"/>
    </source>
</evidence>
<dbReference type="Pfam" id="PF02771">
    <property type="entry name" value="Acyl-CoA_dh_N"/>
    <property type="match status" value="1"/>
</dbReference>
<dbReference type="InterPro" id="IPR046373">
    <property type="entry name" value="Acyl-CoA_Oxase/DH_mid-dom_sf"/>
</dbReference>
<keyword evidence="4 10" id="KW-0285">Flavoprotein</keyword>
<evidence type="ECO:0000256" key="9">
    <source>
        <dbReference type="ARBA" id="ARBA00042660"/>
    </source>
</evidence>
<sequence length="387" mass="42991">MALEFPKSPWMNEELLLLEDACRQFYERECVPHYEEWEARGDVGRKIWEKAGQMGLLGAEVPEAYGGPGGSFAHDAVIAYQGNLAGIDGWGGGLHNSIVIPYIIDYGSEEQKQNLLPKLVSGELIGAIAMTEPGAGSDLQAIKTSAIKDGNHYRISGSKTFITNGALANLVIVVAKTDPKTGGRGISLFLVETDTVEGFRRGRNLDKLGMKSNDTSEMFFDDMRVPASALLGSEEGQGFVQMMQQLPQERLLIGVYAVARMERALRLTLDYVSERSAFGRKISEFQNTEFVLAECASEATVAKVFLDHCISEHLEGRLSTEKASMAKYWLTDLQARIIDRCLQLFGGYGVMSEYPIERMYRDNRIERIYAGTNEIMKVVIARGLFRD</sequence>
<comment type="similarity">
    <text evidence="3 10">Belongs to the acyl-CoA dehydrogenase family.</text>
</comment>
<evidence type="ECO:0000259" key="12">
    <source>
        <dbReference type="Pfam" id="PF02770"/>
    </source>
</evidence>
<dbReference type="InterPro" id="IPR013786">
    <property type="entry name" value="AcylCoA_DH/ox_N"/>
</dbReference>
<evidence type="ECO:0000256" key="2">
    <source>
        <dbReference type="ARBA" id="ARBA00005102"/>
    </source>
</evidence>
<proteinExistence type="inferred from homology"/>
<dbReference type="EMBL" id="CXWC01000010">
    <property type="protein sequence ID" value="CTQ70095.1"/>
    <property type="molecule type" value="Genomic_DNA"/>
</dbReference>
<dbReference type="Gene3D" id="1.20.140.10">
    <property type="entry name" value="Butyryl-CoA Dehydrogenase, subunit A, domain 3"/>
    <property type="match status" value="1"/>
</dbReference>
<dbReference type="Proteomes" id="UP000049983">
    <property type="component" value="Unassembled WGS sequence"/>
</dbReference>
<dbReference type="GO" id="GO:0033539">
    <property type="term" value="P:fatty acid beta-oxidation using acyl-CoA dehydrogenase"/>
    <property type="evidence" value="ECO:0007669"/>
    <property type="project" value="TreeGrafter"/>
</dbReference>